<evidence type="ECO:0000256" key="1">
    <source>
        <dbReference type="PROSITE-ProRule" id="PRU00050"/>
    </source>
</evidence>
<feature type="domain" description="CheB-type methylesterase" evidence="2">
    <location>
        <begin position="4"/>
        <end position="191"/>
    </location>
</feature>
<reference evidence="3" key="1">
    <citation type="submission" date="2021-07" db="EMBL/GenBank/DDBJ databases">
        <title>Roseobacter insulae sp. nov., isolated from a tidal flat.</title>
        <authorList>
            <person name="Park S."/>
            <person name="Yoon J.-H."/>
        </authorList>
    </citation>
    <scope>NUCLEOTIDE SEQUENCE</scope>
    <source>
        <strain evidence="3">YSTF-M11</strain>
    </source>
</reference>
<evidence type="ECO:0000259" key="2">
    <source>
        <dbReference type="PROSITE" id="PS50122"/>
    </source>
</evidence>
<gene>
    <name evidence="3" type="ORF">KX928_16625</name>
</gene>
<dbReference type="GO" id="GO:0000156">
    <property type="term" value="F:phosphorelay response regulator activity"/>
    <property type="evidence" value="ECO:0007669"/>
    <property type="project" value="InterPro"/>
</dbReference>
<keyword evidence="4" id="KW-1185">Reference proteome</keyword>
<feature type="active site" evidence="1">
    <location>
        <position position="16"/>
    </location>
</feature>
<dbReference type="Proteomes" id="UP001138661">
    <property type="component" value="Unassembled WGS sequence"/>
</dbReference>
<dbReference type="GO" id="GO:0005737">
    <property type="term" value="C:cytoplasm"/>
    <property type="evidence" value="ECO:0007669"/>
    <property type="project" value="InterPro"/>
</dbReference>
<dbReference type="PROSITE" id="PS50122">
    <property type="entry name" value="CHEB"/>
    <property type="match status" value="1"/>
</dbReference>
<organism evidence="3 4">
    <name type="scientific">Roseobacter insulae</name>
    <dbReference type="NCBI Taxonomy" id="2859783"/>
    <lineage>
        <taxon>Bacteria</taxon>
        <taxon>Pseudomonadati</taxon>
        <taxon>Pseudomonadota</taxon>
        <taxon>Alphaproteobacteria</taxon>
        <taxon>Rhodobacterales</taxon>
        <taxon>Roseobacteraceae</taxon>
        <taxon>Roseobacter</taxon>
    </lineage>
</organism>
<dbReference type="InterPro" id="IPR000673">
    <property type="entry name" value="Sig_transdc_resp-reg_Me-estase"/>
</dbReference>
<name>A0A9X1FXE2_9RHOB</name>
<dbReference type="PANTHER" id="PTHR42872">
    <property type="entry name" value="PROTEIN-GLUTAMATE METHYLESTERASE/PROTEIN-GLUTAMINE GLUTAMINASE"/>
    <property type="match status" value="1"/>
</dbReference>
<dbReference type="AlphaFoldDB" id="A0A9X1FXE2"/>
<dbReference type="PANTHER" id="PTHR42872:SF6">
    <property type="entry name" value="PROTEIN-GLUTAMATE METHYLESTERASE_PROTEIN-GLUTAMINE GLUTAMINASE"/>
    <property type="match status" value="1"/>
</dbReference>
<keyword evidence="1" id="KW-0145">Chemotaxis</keyword>
<protein>
    <submittedName>
        <fullName evidence="3">Chemotaxis protein CheB</fullName>
    </submittedName>
</protein>
<comment type="caution">
    <text evidence="3">The sequence shown here is derived from an EMBL/GenBank/DDBJ whole genome shotgun (WGS) entry which is preliminary data.</text>
</comment>
<proteinExistence type="predicted"/>
<keyword evidence="1" id="KW-0378">Hydrolase</keyword>
<sequence length="191" mass="20415">MPRQGESGYVVAIGGSAGALDAVRELIDGLPRDLDAPIVVAIHGDSTSQLSEILQALCPLPVRKVTDGETLQPGWIYVVPGATHALFKDKQIRLSELVEDSGFRPSIDALFMTLASEYGDKAVGVVLSGTMNDGMRGAQIIYDMGGQTIVQDPETASFQSMPRMVINADHPRQILAARELGVWLGELIGQS</sequence>
<evidence type="ECO:0000313" key="3">
    <source>
        <dbReference type="EMBL" id="MBW4709417.1"/>
    </source>
</evidence>
<dbReference type="GO" id="GO:0008984">
    <property type="term" value="F:protein-glutamate methylesterase activity"/>
    <property type="evidence" value="ECO:0007669"/>
    <property type="project" value="InterPro"/>
</dbReference>
<dbReference type="RefSeq" id="WP_219504878.1">
    <property type="nucleotide sequence ID" value="NZ_JAHXDN010000004.1"/>
</dbReference>
<dbReference type="GO" id="GO:0006935">
    <property type="term" value="P:chemotaxis"/>
    <property type="evidence" value="ECO:0007669"/>
    <property type="project" value="UniProtKB-UniRule"/>
</dbReference>
<accession>A0A9X1FXE2</accession>
<evidence type="ECO:0000313" key="4">
    <source>
        <dbReference type="Proteomes" id="UP001138661"/>
    </source>
</evidence>
<dbReference type="EMBL" id="JAHXDN010000004">
    <property type="protein sequence ID" value="MBW4709417.1"/>
    <property type="molecule type" value="Genomic_DNA"/>
</dbReference>
<dbReference type="CDD" id="cd16433">
    <property type="entry name" value="CheB"/>
    <property type="match status" value="1"/>
</dbReference>
<feature type="active site" evidence="1">
    <location>
        <position position="133"/>
    </location>
</feature>
<dbReference type="Pfam" id="PF01339">
    <property type="entry name" value="CheB_methylest"/>
    <property type="match status" value="1"/>
</dbReference>
<feature type="active site" evidence="1">
    <location>
        <position position="43"/>
    </location>
</feature>